<evidence type="ECO:0000313" key="4">
    <source>
        <dbReference type="EMBL" id="RUO43033.1"/>
    </source>
</evidence>
<proteinExistence type="predicted"/>
<dbReference type="InterPro" id="IPR036736">
    <property type="entry name" value="ACP-like_sf"/>
</dbReference>
<keyword evidence="2" id="KW-0597">Phosphoprotein</keyword>
<evidence type="ECO:0000256" key="1">
    <source>
        <dbReference type="ARBA" id="ARBA00022450"/>
    </source>
</evidence>
<accession>A0A432X848</accession>
<dbReference type="InterPro" id="IPR009081">
    <property type="entry name" value="PP-bd_ACP"/>
</dbReference>
<evidence type="ECO:0000313" key="5">
    <source>
        <dbReference type="Proteomes" id="UP000286976"/>
    </source>
</evidence>
<name>A0A432X848_9GAMM</name>
<dbReference type="Gene3D" id="1.10.1200.10">
    <property type="entry name" value="ACP-like"/>
    <property type="match status" value="1"/>
</dbReference>
<dbReference type="Proteomes" id="UP000286976">
    <property type="component" value="Unassembled WGS sequence"/>
</dbReference>
<comment type="caution">
    <text evidence="4">The sequence shown here is derived from an EMBL/GenBank/DDBJ whole genome shotgun (WGS) entry which is preliminary data.</text>
</comment>
<dbReference type="OrthoDB" id="123083at2"/>
<dbReference type="SUPFAM" id="SSF47336">
    <property type="entry name" value="ACP-like"/>
    <property type="match status" value="1"/>
</dbReference>
<dbReference type="PROSITE" id="PS00012">
    <property type="entry name" value="PHOSPHOPANTETHEINE"/>
    <property type="match status" value="1"/>
</dbReference>
<dbReference type="EMBL" id="PIPQ01000002">
    <property type="protein sequence ID" value="RUO43033.1"/>
    <property type="molecule type" value="Genomic_DNA"/>
</dbReference>
<feature type="domain" description="Carrier" evidence="3">
    <location>
        <begin position="19"/>
        <end position="60"/>
    </location>
</feature>
<dbReference type="RefSeq" id="WP_126757249.1">
    <property type="nucleotide sequence ID" value="NZ_PIPQ01000002.1"/>
</dbReference>
<evidence type="ECO:0000259" key="3">
    <source>
        <dbReference type="Pfam" id="PF00550"/>
    </source>
</evidence>
<dbReference type="AlphaFoldDB" id="A0A432X848"/>
<gene>
    <name evidence="4" type="ORF">CWE15_06425</name>
</gene>
<reference evidence="4 5" key="1">
    <citation type="journal article" date="2011" name="Front. Microbiol.">
        <title>Genomic signatures of strain selection and enhancement in Bacillus atrophaeus var. globigii, a historical biowarfare simulant.</title>
        <authorList>
            <person name="Gibbons H.S."/>
            <person name="Broomall S.M."/>
            <person name="McNew L.A."/>
            <person name="Daligault H."/>
            <person name="Chapman C."/>
            <person name="Bruce D."/>
            <person name="Karavis M."/>
            <person name="Krepps M."/>
            <person name="McGregor P.A."/>
            <person name="Hong C."/>
            <person name="Park K.H."/>
            <person name="Akmal A."/>
            <person name="Feldman A."/>
            <person name="Lin J.S."/>
            <person name="Chang W.E."/>
            <person name="Higgs B.W."/>
            <person name="Demirev P."/>
            <person name="Lindquist J."/>
            <person name="Liem A."/>
            <person name="Fochler E."/>
            <person name="Read T.D."/>
            <person name="Tapia R."/>
            <person name="Johnson S."/>
            <person name="Bishop-Lilly K.A."/>
            <person name="Detter C."/>
            <person name="Han C."/>
            <person name="Sozhamannan S."/>
            <person name="Rosenzweig C.N."/>
            <person name="Skowronski E.W."/>
        </authorList>
    </citation>
    <scope>NUCLEOTIDE SEQUENCE [LARGE SCALE GENOMIC DNA]</scope>
    <source>
        <strain evidence="4 5">AIT1</strain>
    </source>
</reference>
<dbReference type="InterPro" id="IPR006162">
    <property type="entry name" value="Ppantetheine_attach_site"/>
</dbReference>
<evidence type="ECO:0000256" key="2">
    <source>
        <dbReference type="ARBA" id="ARBA00022553"/>
    </source>
</evidence>
<sequence length="89" mass="9894">MTTREAQIERELFKCMEEVAAQTGTELAAEINPHTALVESGLDSLAMAMVIARMDERLGSRPFQTESLEGMPGTLAELVLAYKRMDEVY</sequence>
<organism evidence="4 5">
    <name type="scientific">Aliidiomarina taiwanensis</name>
    <dbReference type="NCBI Taxonomy" id="946228"/>
    <lineage>
        <taxon>Bacteria</taxon>
        <taxon>Pseudomonadati</taxon>
        <taxon>Pseudomonadota</taxon>
        <taxon>Gammaproteobacteria</taxon>
        <taxon>Alteromonadales</taxon>
        <taxon>Idiomarinaceae</taxon>
        <taxon>Aliidiomarina</taxon>
    </lineage>
</organism>
<protein>
    <submittedName>
        <fullName evidence="4">Acyl carrier protein</fullName>
    </submittedName>
</protein>
<keyword evidence="5" id="KW-1185">Reference proteome</keyword>
<dbReference type="Pfam" id="PF00550">
    <property type="entry name" value="PP-binding"/>
    <property type="match status" value="1"/>
</dbReference>
<keyword evidence="1" id="KW-0596">Phosphopantetheine</keyword>